<dbReference type="FunFam" id="3.40.50.1360:FF:000001">
    <property type="entry name" value="Ribose-5-phosphate isomerase A"/>
    <property type="match status" value="1"/>
</dbReference>
<dbReference type="Pfam" id="PF06026">
    <property type="entry name" value="Rib_5-P_isom_A"/>
    <property type="match status" value="1"/>
</dbReference>
<dbReference type="PANTHER" id="PTHR43748:SF10">
    <property type="entry name" value="RIBOSE-5-PHOSPHATE ISOMERASE"/>
    <property type="match status" value="1"/>
</dbReference>
<dbReference type="SUPFAM" id="SSF75445">
    <property type="entry name" value="D-ribose-5-phosphate isomerase (RpiA), lid domain"/>
    <property type="match status" value="1"/>
</dbReference>
<accession>A0A2G2WRT0</accession>
<evidence type="ECO:0000313" key="6">
    <source>
        <dbReference type="EMBL" id="PHT47968.1"/>
    </source>
</evidence>
<dbReference type="Gene3D" id="3.40.50.1360">
    <property type="match status" value="1"/>
</dbReference>
<dbReference type="GO" id="GO:0004751">
    <property type="term" value="F:ribose-5-phosphate isomerase activity"/>
    <property type="evidence" value="ECO:0007669"/>
    <property type="project" value="UniProtKB-EC"/>
</dbReference>
<dbReference type="EMBL" id="MLFT02000005">
    <property type="protein sequence ID" value="PHT47968.1"/>
    <property type="molecule type" value="Genomic_DNA"/>
</dbReference>
<comment type="similarity">
    <text evidence="3">Belongs to the ribose 5-phosphate isomerase family.</text>
</comment>
<comment type="catalytic activity">
    <reaction evidence="1">
        <text>aldehydo-D-ribose 5-phosphate = D-ribulose 5-phosphate</text>
        <dbReference type="Rhea" id="RHEA:14657"/>
        <dbReference type="ChEBI" id="CHEBI:58121"/>
        <dbReference type="ChEBI" id="CHEBI:58273"/>
        <dbReference type="EC" id="5.3.1.6"/>
    </reaction>
</comment>
<proteinExistence type="inferred from homology"/>
<dbReference type="SUPFAM" id="SSF100950">
    <property type="entry name" value="NagB/RpiA/CoA transferase-like"/>
    <property type="match status" value="1"/>
</dbReference>
<dbReference type="UniPathway" id="UPA00115">
    <property type="reaction ID" value="UER00412"/>
</dbReference>
<evidence type="ECO:0000256" key="1">
    <source>
        <dbReference type="ARBA" id="ARBA00001713"/>
    </source>
</evidence>
<dbReference type="PANTHER" id="PTHR43748">
    <property type="entry name" value="RIBOSE-5-PHOSPHATE ISOMERASE 3, CHLOROPLASTIC-RELATED"/>
    <property type="match status" value="1"/>
</dbReference>
<dbReference type="InterPro" id="IPR050262">
    <property type="entry name" value="Ribose-5P_isomerase"/>
</dbReference>
<sequence length="497" mass="54078">MVVGLGTGSTAKHAVDKIAELLNLGKLNNIVGIPTSSITHEQAVSLGIPLSDLNKHPIVDIAIDGADEIDPQMNLVKGRGGSLLREKMVEAASKKFIVIVDESKLVSHLGGTGLAMPVEIVPFCWKFTLKRLEMLFIEAGCVGKLRVVGESGEPYVTDNGNYIIDLFFKGDMGNLKEASDAILSLAGVVEHGMFIDMANTVIVAGNLGQSNWGCLCSISEVKCSVTVGPIHVAVCYNWYQRRLSRGLVMVETQKESTPNEGISRLEHQMQTFMEDSQKRMEMIEANQQRMNAENLKKQDDNSRRLDVLLSHMESEKRLDAVTSGRSRVALVYGNSPSERGDSSVSGNFRPVSSLVTPISFMANRGMTLPPAPFNTIPHFPLPMTQHPQASLYPPAPTSLANIARTSSFPSIPPSVTNPNFATQNVNPSINQTQVGLPYLPPLADQAIANSSFLQPNIPQNIQPITQNNTQTPTNSSYEALKLKYLFQSLMVINPVVG</sequence>
<dbReference type="EC" id="5.3.1.6" evidence="4"/>
<organism evidence="6 7">
    <name type="scientific">Capsicum baccatum</name>
    <name type="common">Peruvian pepper</name>
    <dbReference type="NCBI Taxonomy" id="33114"/>
    <lineage>
        <taxon>Eukaryota</taxon>
        <taxon>Viridiplantae</taxon>
        <taxon>Streptophyta</taxon>
        <taxon>Embryophyta</taxon>
        <taxon>Tracheophyta</taxon>
        <taxon>Spermatophyta</taxon>
        <taxon>Magnoliopsida</taxon>
        <taxon>eudicotyledons</taxon>
        <taxon>Gunneridae</taxon>
        <taxon>Pentapetalae</taxon>
        <taxon>asterids</taxon>
        <taxon>lamiids</taxon>
        <taxon>Solanales</taxon>
        <taxon>Solanaceae</taxon>
        <taxon>Solanoideae</taxon>
        <taxon>Capsiceae</taxon>
        <taxon>Capsicum</taxon>
    </lineage>
</organism>
<dbReference type="Gene3D" id="3.30.70.260">
    <property type="match status" value="1"/>
</dbReference>
<dbReference type="InterPro" id="IPR004788">
    <property type="entry name" value="Ribose5P_isomerase_type_A"/>
</dbReference>
<evidence type="ECO:0000256" key="4">
    <source>
        <dbReference type="ARBA" id="ARBA00011959"/>
    </source>
</evidence>
<dbReference type="AlphaFoldDB" id="A0A2G2WRT0"/>
<keyword evidence="5 6" id="KW-0413">Isomerase</keyword>
<dbReference type="InterPro" id="IPR037171">
    <property type="entry name" value="NagB/RpiA_transferase-like"/>
</dbReference>
<evidence type="ECO:0000313" key="7">
    <source>
        <dbReference type="Proteomes" id="UP000224567"/>
    </source>
</evidence>
<protein>
    <recommendedName>
        <fullName evidence="4">ribose-5-phosphate isomerase</fullName>
        <ecNumber evidence="4">5.3.1.6</ecNumber>
    </recommendedName>
</protein>
<keyword evidence="7" id="KW-1185">Reference proteome</keyword>
<dbReference type="STRING" id="33114.A0A2G2WRT0"/>
<dbReference type="NCBIfam" id="NF001924">
    <property type="entry name" value="PRK00702.1"/>
    <property type="match status" value="1"/>
</dbReference>
<reference evidence="7" key="2">
    <citation type="journal article" date="2017" name="J. Anim. Genet.">
        <title>Multiple reference genome sequences of hot pepper reveal the massive evolution of plant disease resistance genes by retroduplication.</title>
        <authorList>
            <person name="Kim S."/>
            <person name="Park J."/>
            <person name="Yeom S.-I."/>
            <person name="Kim Y.-M."/>
            <person name="Seo E."/>
            <person name="Kim K.-T."/>
            <person name="Kim M.-S."/>
            <person name="Lee J.M."/>
            <person name="Cheong K."/>
            <person name="Shin H.-S."/>
            <person name="Kim S.-B."/>
            <person name="Han K."/>
            <person name="Lee J."/>
            <person name="Park M."/>
            <person name="Lee H.-A."/>
            <person name="Lee H.-Y."/>
            <person name="Lee Y."/>
            <person name="Oh S."/>
            <person name="Lee J.H."/>
            <person name="Choi E."/>
            <person name="Choi E."/>
            <person name="Lee S.E."/>
            <person name="Jeon J."/>
            <person name="Kim H."/>
            <person name="Choi G."/>
            <person name="Song H."/>
            <person name="Lee J."/>
            <person name="Lee S.-C."/>
            <person name="Kwon J.-K."/>
            <person name="Lee H.-Y."/>
            <person name="Koo N."/>
            <person name="Hong Y."/>
            <person name="Kim R.W."/>
            <person name="Kang W.-H."/>
            <person name="Huh J.H."/>
            <person name="Kang B.-C."/>
            <person name="Yang T.-J."/>
            <person name="Lee Y.-H."/>
            <person name="Bennetzen J.L."/>
            <person name="Choi D."/>
        </authorList>
    </citation>
    <scope>NUCLEOTIDE SEQUENCE [LARGE SCALE GENOMIC DNA]</scope>
    <source>
        <strain evidence="7">cv. PBC81</strain>
    </source>
</reference>
<gene>
    <name evidence="6" type="ORF">CQW23_12176</name>
</gene>
<evidence type="ECO:0000256" key="3">
    <source>
        <dbReference type="ARBA" id="ARBA00008088"/>
    </source>
</evidence>
<dbReference type="OrthoDB" id="1555531at2759"/>
<dbReference type="Proteomes" id="UP000224567">
    <property type="component" value="Unassembled WGS sequence"/>
</dbReference>
<evidence type="ECO:0000256" key="5">
    <source>
        <dbReference type="ARBA" id="ARBA00023235"/>
    </source>
</evidence>
<comment type="caution">
    <text evidence="6">The sequence shown here is derived from an EMBL/GenBank/DDBJ whole genome shotgun (WGS) entry which is preliminary data.</text>
</comment>
<name>A0A2G2WRT0_CAPBA</name>
<dbReference type="CDD" id="cd01398">
    <property type="entry name" value="RPI_A"/>
    <property type="match status" value="1"/>
</dbReference>
<dbReference type="GO" id="GO:0009052">
    <property type="term" value="P:pentose-phosphate shunt, non-oxidative branch"/>
    <property type="evidence" value="ECO:0007669"/>
    <property type="project" value="InterPro"/>
</dbReference>
<reference evidence="6 7" key="1">
    <citation type="journal article" date="2017" name="Genome Biol.">
        <title>New reference genome sequences of hot pepper reveal the massive evolution of plant disease-resistance genes by retroduplication.</title>
        <authorList>
            <person name="Kim S."/>
            <person name="Park J."/>
            <person name="Yeom S.I."/>
            <person name="Kim Y.M."/>
            <person name="Seo E."/>
            <person name="Kim K.T."/>
            <person name="Kim M.S."/>
            <person name="Lee J.M."/>
            <person name="Cheong K."/>
            <person name="Shin H.S."/>
            <person name="Kim S.B."/>
            <person name="Han K."/>
            <person name="Lee J."/>
            <person name="Park M."/>
            <person name="Lee H.A."/>
            <person name="Lee H.Y."/>
            <person name="Lee Y."/>
            <person name="Oh S."/>
            <person name="Lee J.H."/>
            <person name="Choi E."/>
            <person name="Choi E."/>
            <person name="Lee S.E."/>
            <person name="Jeon J."/>
            <person name="Kim H."/>
            <person name="Choi G."/>
            <person name="Song H."/>
            <person name="Lee J."/>
            <person name="Lee S.C."/>
            <person name="Kwon J.K."/>
            <person name="Lee H.Y."/>
            <person name="Koo N."/>
            <person name="Hong Y."/>
            <person name="Kim R.W."/>
            <person name="Kang W.H."/>
            <person name="Huh J.H."/>
            <person name="Kang B.C."/>
            <person name="Yang T.J."/>
            <person name="Lee Y.H."/>
            <person name="Bennetzen J.L."/>
            <person name="Choi D."/>
        </authorList>
    </citation>
    <scope>NUCLEOTIDE SEQUENCE [LARGE SCALE GENOMIC DNA]</scope>
    <source>
        <strain evidence="7">cv. PBC81</strain>
    </source>
</reference>
<dbReference type="NCBIfam" id="TIGR00021">
    <property type="entry name" value="rpiA"/>
    <property type="match status" value="1"/>
</dbReference>
<comment type="pathway">
    <text evidence="2">Carbohydrate degradation; pentose phosphate pathway; D-ribose 5-phosphate from D-ribulose 5-phosphate (non-oxidative stage): step 1/1.</text>
</comment>
<evidence type="ECO:0000256" key="2">
    <source>
        <dbReference type="ARBA" id="ARBA00004988"/>
    </source>
</evidence>